<feature type="transmembrane region" description="Helical" evidence="1">
    <location>
        <begin position="78"/>
        <end position="98"/>
    </location>
</feature>
<accession>A0ABU0H9G6</accession>
<dbReference type="RefSeq" id="WP_266349837.1">
    <property type="nucleotide sequence ID" value="NZ_JAPKNG010000004.1"/>
</dbReference>
<dbReference type="PANTHER" id="PTHR34980:SF3">
    <property type="entry name" value="BLR8105 PROTEIN"/>
    <property type="match status" value="1"/>
</dbReference>
<dbReference type="PANTHER" id="PTHR34980">
    <property type="entry name" value="INNER MEMBRANE PROTEIN-RELATED-RELATED"/>
    <property type="match status" value="1"/>
</dbReference>
<feature type="transmembrane region" description="Helical" evidence="1">
    <location>
        <begin position="44"/>
        <end position="66"/>
    </location>
</feature>
<keyword evidence="1" id="KW-1133">Transmembrane helix</keyword>
<keyword evidence="1" id="KW-0812">Transmembrane</keyword>
<comment type="caution">
    <text evidence="2">The sequence shown here is derived from an EMBL/GenBank/DDBJ whole genome shotgun (WGS) entry which is preliminary data.</text>
</comment>
<gene>
    <name evidence="2" type="ORF">QO014_003360</name>
</gene>
<dbReference type="EMBL" id="JAUSVO010000004">
    <property type="protein sequence ID" value="MDQ0438965.1"/>
    <property type="molecule type" value="Genomic_DNA"/>
</dbReference>
<evidence type="ECO:0000313" key="3">
    <source>
        <dbReference type="Proteomes" id="UP001241603"/>
    </source>
</evidence>
<evidence type="ECO:0000313" key="2">
    <source>
        <dbReference type="EMBL" id="MDQ0438965.1"/>
    </source>
</evidence>
<reference evidence="2 3" key="1">
    <citation type="submission" date="2023-07" db="EMBL/GenBank/DDBJ databases">
        <title>Genomic Encyclopedia of Type Strains, Phase IV (KMG-IV): sequencing the most valuable type-strain genomes for metagenomic binning, comparative biology and taxonomic classification.</title>
        <authorList>
            <person name="Goeker M."/>
        </authorList>
    </citation>
    <scope>NUCLEOTIDE SEQUENCE [LARGE SCALE GENOMIC DNA]</scope>
    <source>
        <strain evidence="2 3">B6-8</strain>
    </source>
</reference>
<keyword evidence="3" id="KW-1185">Reference proteome</keyword>
<feature type="transmembrane region" description="Helical" evidence="1">
    <location>
        <begin position="20"/>
        <end position="38"/>
    </location>
</feature>
<proteinExistence type="predicted"/>
<keyword evidence="1" id="KW-0472">Membrane</keyword>
<protein>
    <submittedName>
        <fullName evidence="2">Uncharacterized membrane protein YhaH (DUF805 family)</fullName>
    </submittedName>
</protein>
<sequence length="151" mass="16590">MNYRWLLFSFRGRLNRAPFWWITLASLIVVPAVAWFLMDLATALPVLAIGIGAVLYIPFLWGNLAIAGKRLHDRNRSVGWLVVFYLVPSILSEFGTRLAEPESVFVPGAVATLIGAVLGLWGLIEIGFLRGTPGANRFGPDPLGRSAVRVD</sequence>
<name>A0ABU0H9G6_9HYPH</name>
<organism evidence="2 3">
    <name type="scientific">Kaistia dalseonensis</name>
    <dbReference type="NCBI Taxonomy" id="410840"/>
    <lineage>
        <taxon>Bacteria</taxon>
        <taxon>Pseudomonadati</taxon>
        <taxon>Pseudomonadota</taxon>
        <taxon>Alphaproteobacteria</taxon>
        <taxon>Hyphomicrobiales</taxon>
        <taxon>Kaistiaceae</taxon>
        <taxon>Kaistia</taxon>
    </lineage>
</organism>
<feature type="transmembrane region" description="Helical" evidence="1">
    <location>
        <begin position="104"/>
        <end position="124"/>
    </location>
</feature>
<dbReference type="Proteomes" id="UP001241603">
    <property type="component" value="Unassembled WGS sequence"/>
</dbReference>
<dbReference type="InterPro" id="IPR008523">
    <property type="entry name" value="DUF805"/>
</dbReference>
<dbReference type="Pfam" id="PF05656">
    <property type="entry name" value="DUF805"/>
    <property type="match status" value="1"/>
</dbReference>
<evidence type="ECO:0000256" key="1">
    <source>
        <dbReference type="SAM" id="Phobius"/>
    </source>
</evidence>